<evidence type="ECO:0000313" key="4">
    <source>
        <dbReference type="Proteomes" id="UP000765845"/>
    </source>
</evidence>
<dbReference type="GO" id="GO:0016787">
    <property type="term" value="F:hydrolase activity"/>
    <property type="evidence" value="ECO:0007669"/>
    <property type="project" value="UniProtKB-KW"/>
</dbReference>
<dbReference type="PANTHER" id="PTHR43433:SF5">
    <property type="entry name" value="AB HYDROLASE-1 DOMAIN-CONTAINING PROTEIN"/>
    <property type="match status" value="1"/>
</dbReference>
<evidence type="ECO:0000313" key="3">
    <source>
        <dbReference type="EMBL" id="NKI17656.1"/>
    </source>
</evidence>
<reference evidence="3 4" key="1">
    <citation type="submission" date="2020-04" db="EMBL/GenBank/DDBJ databases">
        <authorList>
            <person name="Yoon J."/>
        </authorList>
    </citation>
    <scope>NUCLEOTIDE SEQUENCE [LARGE SCALE GENOMIC DNA]</scope>
    <source>
        <strain evidence="3 4">KMU-166</strain>
    </source>
</reference>
<dbReference type="PANTHER" id="PTHR43433">
    <property type="entry name" value="HYDROLASE, ALPHA/BETA FOLD FAMILY PROTEIN"/>
    <property type="match status" value="1"/>
</dbReference>
<dbReference type="Proteomes" id="UP000765845">
    <property type="component" value="Unassembled WGS sequence"/>
</dbReference>
<protein>
    <submittedName>
        <fullName evidence="3">Alpha/beta fold hydrolase</fullName>
    </submittedName>
</protein>
<dbReference type="SUPFAM" id="SSF53474">
    <property type="entry name" value="alpha/beta-Hydrolases"/>
    <property type="match status" value="1"/>
</dbReference>
<dbReference type="RefSeq" id="WP_168450203.1">
    <property type="nucleotide sequence ID" value="NZ_JAAWWK010000003.1"/>
</dbReference>
<dbReference type="Pfam" id="PF00561">
    <property type="entry name" value="Abhydrolase_1"/>
    <property type="match status" value="1"/>
</dbReference>
<dbReference type="Gene3D" id="3.40.50.1820">
    <property type="entry name" value="alpha/beta hydrolase"/>
    <property type="match status" value="1"/>
</dbReference>
<keyword evidence="3" id="KW-0378">Hydrolase</keyword>
<evidence type="ECO:0000259" key="2">
    <source>
        <dbReference type="Pfam" id="PF00561"/>
    </source>
</evidence>
<accession>A0ABX1GFG6</accession>
<sequence length="328" mass="35429">MTDLTTEQCATPSSDSTTETGKESSRQSGTVVANGIELFYESWGRPEDPALLLIMGLGTQMTGWPENFCAQLCGHGFRAIRFDNRDIGLSQKMDGQKAPSPVTQVLAKCRPGKAPFGRGVPYTLFDMANDTLGLLDQLGIQKVHVVGASMGGMIAQILSARHPERVASLTSIMSGPSWWGTRPHVTRHLLQRPGSSHEARIAHSIKTWQLIGSPGWPQSEAEIRRKVEASMARSDYPAGYSRQLAAVIATGDRRKLLRSIAVPTLVIHGDSDVMMPLSRGRATAKHIPGAKLEVIAGMGHNFPEALHGMIAQLIADHASAAIPVPEQF</sequence>
<gene>
    <name evidence="3" type="ORF">HCU74_09510</name>
</gene>
<dbReference type="InterPro" id="IPR050471">
    <property type="entry name" value="AB_hydrolase"/>
</dbReference>
<dbReference type="EMBL" id="JAAWWK010000003">
    <property type="protein sequence ID" value="NKI17656.1"/>
    <property type="molecule type" value="Genomic_DNA"/>
</dbReference>
<organism evidence="3 4">
    <name type="scientific">Spongiibacter thalassae</name>
    <dbReference type="NCBI Taxonomy" id="2721624"/>
    <lineage>
        <taxon>Bacteria</taxon>
        <taxon>Pseudomonadati</taxon>
        <taxon>Pseudomonadota</taxon>
        <taxon>Gammaproteobacteria</taxon>
        <taxon>Cellvibrionales</taxon>
        <taxon>Spongiibacteraceae</taxon>
        <taxon>Spongiibacter</taxon>
    </lineage>
</organism>
<dbReference type="InterPro" id="IPR000073">
    <property type="entry name" value="AB_hydrolase_1"/>
</dbReference>
<name>A0ABX1GFG6_9GAMM</name>
<feature type="domain" description="AB hydrolase-1" evidence="2">
    <location>
        <begin position="49"/>
        <end position="302"/>
    </location>
</feature>
<feature type="region of interest" description="Disordered" evidence="1">
    <location>
        <begin position="1"/>
        <end position="28"/>
    </location>
</feature>
<proteinExistence type="predicted"/>
<dbReference type="InterPro" id="IPR029058">
    <property type="entry name" value="AB_hydrolase_fold"/>
</dbReference>
<feature type="compositionally biased region" description="Polar residues" evidence="1">
    <location>
        <begin position="1"/>
        <end position="19"/>
    </location>
</feature>
<evidence type="ECO:0000256" key="1">
    <source>
        <dbReference type="SAM" id="MobiDB-lite"/>
    </source>
</evidence>
<keyword evidence="4" id="KW-1185">Reference proteome</keyword>
<comment type="caution">
    <text evidence="3">The sequence shown here is derived from an EMBL/GenBank/DDBJ whole genome shotgun (WGS) entry which is preliminary data.</text>
</comment>